<dbReference type="InterPro" id="IPR045239">
    <property type="entry name" value="bHLH95_bHLH"/>
</dbReference>
<evidence type="ECO:0000259" key="8">
    <source>
        <dbReference type="PROSITE" id="PS50888"/>
    </source>
</evidence>
<dbReference type="GO" id="GO:0000981">
    <property type="term" value="F:DNA-binding transcription factor activity, RNA polymerase II-specific"/>
    <property type="evidence" value="ECO:0007669"/>
    <property type="project" value="TreeGrafter"/>
</dbReference>
<keyword evidence="3" id="KW-0805">Transcription regulation</keyword>
<evidence type="ECO:0000256" key="6">
    <source>
        <dbReference type="ARBA" id="ARBA00023242"/>
    </source>
</evidence>
<proteinExistence type="predicted"/>
<dbReference type="PANTHER" id="PTHR16223:SF136">
    <property type="entry name" value="TRANSCRIPTION FACTOR BHLH133-RELATED"/>
    <property type="match status" value="1"/>
</dbReference>
<evidence type="ECO:0000256" key="5">
    <source>
        <dbReference type="ARBA" id="ARBA00023163"/>
    </source>
</evidence>
<dbReference type="GO" id="GO:0046983">
    <property type="term" value="F:protein dimerization activity"/>
    <property type="evidence" value="ECO:0007669"/>
    <property type="project" value="InterPro"/>
</dbReference>
<dbReference type="AlphaFoldDB" id="A0A7C9AJT1"/>
<evidence type="ECO:0000313" key="9">
    <source>
        <dbReference type="EMBL" id="MBA4669056.1"/>
    </source>
</evidence>
<evidence type="ECO:0000256" key="1">
    <source>
        <dbReference type="ARBA" id="ARBA00004123"/>
    </source>
</evidence>
<dbReference type="GO" id="GO:0000978">
    <property type="term" value="F:RNA polymerase II cis-regulatory region sequence-specific DNA binding"/>
    <property type="evidence" value="ECO:0007669"/>
    <property type="project" value="TreeGrafter"/>
</dbReference>
<dbReference type="PROSITE" id="PS50888">
    <property type="entry name" value="BHLH"/>
    <property type="match status" value="1"/>
</dbReference>
<dbReference type="CDD" id="cd11393">
    <property type="entry name" value="bHLH_AtbHLH_like"/>
    <property type="match status" value="1"/>
</dbReference>
<keyword evidence="6" id="KW-0539">Nucleus</keyword>
<dbReference type="Gene3D" id="4.10.280.10">
    <property type="entry name" value="Helix-loop-helix DNA-binding domain"/>
    <property type="match status" value="1"/>
</dbReference>
<dbReference type="EMBL" id="GISG01242212">
    <property type="protein sequence ID" value="MBA4669056.1"/>
    <property type="molecule type" value="Transcribed_RNA"/>
</dbReference>
<accession>A0A7C9AJT1</accession>
<dbReference type="GO" id="GO:0005634">
    <property type="term" value="C:nucleus"/>
    <property type="evidence" value="ECO:0007669"/>
    <property type="project" value="UniProtKB-SubCell"/>
</dbReference>
<comment type="subunit">
    <text evidence="2">Homodimer.</text>
</comment>
<evidence type="ECO:0000256" key="2">
    <source>
        <dbReference type="ARBA" id="ARBA00011738"/>
    </source>
</evidence>
<feature type="region of interest" description="Disordered" evidence="7">
    <location>
        <begin position="39"/>
        <end position="62"/>
    </location>
</feature>
<dbReference type="InterPro" id="IPR011598">
    <property type="entry name" value="bHLH_dom"/>
</dbReference>
<feature type="compositionally biased region" description="Low complexity" evidence="7">
    <location>
        <begin position="39"/>
        <end position="58"/>
    </location>
</feature>
<dbReference type="PANTHER" id="PTHR16223">
    <property type="entry name" value="TRANSCRIPTION FACTOR BHLH83-RELATED"/>
    <property type="match status" value="1"/>
</dbReference>
<protein>
    <recommendedName>
        <fullName evidence="8">BHLH domain-containing protein</fullName>
    </recommendedName>
</protein>
<dbReference type="FunFam" id="4.10.280.10:FF:000032">
    <property type="entry name" value="Transcription factor bHLH123 family"/>
    <property type="match status" value="1"/>
</dbReference>
<organism evidence="9">
    <name type="scientific">Opuntia streptacantha</name>
    <name type="common">Prickly pear cactus</name>
    <name type="synonym">Opuntia cardona</name>
    <dbReference type="NCBI Taxonomy" id="393608"/>
    <lineage>
        <taxon>Eukaryota</taxon>
        <taxon>Viridiplantae</taxon>
        <taxon>Streptophyta</taxon>
        <taxon>Embryophyta</taxon>
        <taxon>Tracheophyta</taxon>
        <taxon>Spermatophyta</taxon>
        <taxon>Magnoliopsida</taxon>
        <taxon>eudicotyledons</taxon>
        <taxon>Gunneridae</taxon>
        <taxon>Pentapetalae</taxon>
        <taxon>Caryophyllales</taxon>
        <taxon>Cactineae</taxon>
        <taxon>Cactaceae</taxon>
        <taxon>Opuntioideae</taxon>
        <taxon>Opuntia</taxon>
    </lineage>
</organism>
<evidence type="ECO:0000256" key="3">
    <source>
        <dbReference type="ARBA" id="ARBA00023015"/>
    </source>
</evidence>
<comment type="subcellular location">
    <subcellularLocation>
        <location evidence="1">Nucleus</location>
    </subcellularLocation>
</comment>
<keyword evidence="5" id="KW-0804">Transcription</keyword>
<keyword evidence="4" id="KW-0238">DNA-binding</keyword>
<evidence type="ECO:0000256" key="7">
    <source>
        <dbReference type="SAM" id="MobiDB-lite"/>
    </source>
</evidence>
<dbReference type="SUPFAM" id="SSF47459">
    <property type="entry name" value="HLH, helix-loop-helix DNA-binding domain"/>
    <property type="match status" value="1"/>
</dbReference>
<sequence length="391" mass="42771">MNRGALQSSPVQQMMAAGNPSWWNINNLMRPPLLVSSSSISSSSSSSSHQISPSSSTSNFMAPAPLNASDMFQAQYTMNMPSTNSSSSWIDDNHVQEQQFPESWSQLLFGGVLMGEEAKKMGSWEEQVMLHHHHQQQPTFIDQVKQESSVDSYNNNNQESHLVVPPKAWSHQPYPQMNIIPTSSPQSCVTTFSSNNNNNNNSNSNSMLEFSSSKSNDNNLHARHADRSSECNSTATGGALKKAKVQPSSSQSTFKVRKEKLGDRITALHQLVSPFGKTDTASVLLEAIGYIRFLQSQIQALSLPYLNSGAGNKRQPHPAQGESNCIFPEDPGQLLNENCLKRKGGPDQESYAEPKDLRSRGLCLVPVSCTLHVGSDNGADYWAPALGGGFR</sequence>
<dbReference type="InterPro" id="IPR045843">
    <property type="entry name" value="IND-like"/>
</dbReference>
<feature type="compositionally biased region" description="Low complexity" evidence="7">
    <location>
        <begin position="193"/>
        <end position="216"/>
    </location>
</feature>
<reference evidence="9" key="1">
    <citation type="journal article" date="2013" name="J. Plant Res.">
        <title>Effect of fungi and light on seed germination of three Opuntia species from semiarid lands of central Mexico.</title>
        <authorList>
            <person name="Delgado-Sanchez P."/>
            <person name="Jimenez-Bremont J.F."/>
            <person name="Guerrero-Gonzalez Mde L."/>
            <person name="Flores J."/>
        </authorList>
    </citation>
    <scope>NUCLEOTIDE SEQUENCE</scope>
    <source>
        <tissue evidence="9">Cladode</tissue>
    </source>
</reference>
<feature type="domain" description="BHLH" evidence="8">
    <location>
        <begin position="245"/>
        <end position="294"/>
    </location>
</feature>
<name>A0A7C9AJT1_OPUST</name>
<evidence type="ECO:0000256" key="4">
    <source>
        <dbReference type="ARBA" id="ARBA00023125"/>
    </source>
</evidence>
<dbReference type="InterPro" id="IPR036638">
    <property type="entry name" value="HLH_DNA-bd_sf"/>
</dbReference>
<feature type="region of interest" description="Disordered" evidence="7">
    <location>
        <begin position="185"/>
        <end position="255"/>
    </location>
</feature>
<reference evidence="9" key="2">
    <citation type="submission" date="2020-07" db="EMBL/GenBank/DDBJ databases">
        <authorList>
            <person name="Vera ALvarez R."/>
            <person name="Arias-Moreno D.M."/>
            <person name="Jimenez-Jacinto V."/>
            <person name="Jimenez-Bremont J.F."/>
            <person name="Swaminathan K."/>
            <person name="Moose S.P."/>
            <person name="Guerrero-Gonzalez M.L."/>
            <person name="Marino-Ramirez L."/>
            <person name="Landsman D."/>
            <person name="Rodriguez-Kessler M."/>
            <person name="Delgado-Sanchez P."/>
        </authorList>
    </citation>
    <scope>NUCLEOTIDE SEQUENCE</scope>
    <source>
        <tissue evidence="9">Cladode</tissue>
    </source>
</reference>